<dbReference type="AlphaFoldDB" id="A0AAV3YQG6"/>
<accession>A0AAV3YQG6</accession>
<dbReference type="EMBL" id="BLXT01001930">
    <property type="protein sequence ID" value="GFN89390.1"/>
    <property type="molecule type" value="Genomic_DNA"/>
</dbReference>
<organism evidence="1 2">
    <name type="scientific">Plakobranchus ocellatus</name>
    <dbReference type="NCBI Taxonomy" id="259542"/>
    <lineage>
        <taxon>Eukaryota</taxon>
        <taxon>Metazoa</taxon>
        <taxon>Spiralia</taxon>
        <taxon>Lophotrochozoa</taxon>
        <taxon>Mollusca</taxon>
        <taxon>Gastropoda</taxon>
        <taxon>Heterobranchia</taxon>
        <taxon>Euthyneura</taxon>
        <taxon>Panpulmonata</taxon>
        <taxon>Sacoglossa</taxon>
        <taxon>Placobranchoidea</taxon>
        <taxon>Plakobranchidae</taxon>
        <taxon>Plakobranchus</taxon>
    </lineage>
</organism>
<name>A0AAV3YQG6_9GAST</name>
<proteinExistence type="predicted"/>
<comment type="caution">
    <text evidence="1">The sequence shown here is derived from an EMBL/GenBank/DDBJ whole genome shotgun (WGS) entry which is preliminary data.</text>
</comment>
<protein>
    <submittedName>
        <fullName evidence="1">Uncharacterized protein</fullName>
    </submittedName>
</protein>
<dbReference type="Proteomes" id="UP000735302">
    <property type="component" value="Unassembled WGS sequence"/>
</dbReference>
<sequence length="94" mass="10339">MQASSYTCDHSVKYLTTIMKWTLDWAPSGLDNSTLTLCFSRPPSRSPLQKAACCANLLFCIGCARVHFRKQLAVLTYCSVLAVPESTSESSLLC</sequence>
<evidence type="ECO:0000313" key="1">
    <source>
        <dbReference type="EMBL" id="GFN89390.1"/>
    </source>
</evidence>
<evidence type="ECO:0000313" key="2">
    <source>
        <dbReference type="Proteomes" id="UP000735302"/>
    </source>
</evidence>
<keyword evidence="2" id="KW-1185">Reference proteome</keyword>
<gene>
    <name evidence="1" type="ORF">PoB_001589600</name>
</gene>
<reference evidence="1 2" key="1">
    <citation type="journal article" date="2021" name="Elife">
        <title>Chloroplast acquisition without the gene transfer in kleptoplastic sea slugs, Plakobranchus ocellatus.</title>
        <authorList>
            <person name="Maeda T."/>
            <person name="Takahashi S."/>
            <person name="Yoshida T."/>
            <person name="Shimamura S."/>
            <person name="Takaki Y."/>
            <person name="Nagai Y."/>
            <person name="Toyoda A."/>
            <person name="Suzuki Y."/>
            <person name="Arimoto A."/>
            <person name="Ishii H."/>
            <person name="Satoh N."/>
            <person name="Nishiyama T."/>
            <person name="Hasebe M."/>
            <person name="Maruyama T."/>
            <person name="Minagawa J."/>
            <person name="Obokata J."/>
            <person name="Shigenobu S."/>
        </authorList>
    </citation>
    <scope>NUCLEOTIDE SEQUENCE [LARGE SCALE GENOMIC DNA]</scope>
</reference>